<name>A0A103YMU4_CYNCS</name>
<sequence length="88" mass="9355">MKVASGILLAVVLLFAVEMQVAKTATCDLKLILGACNESLTEGAVPSEECCSILKDQQPCICGYKENFGWFGTAKAFGFCHLPIPPCA</sequence>
<evidence type="ECO:0000256" key="2">
    <source>
        <dbReference type="ARBA" id="ARBA00023121"/>
    </source>
</evidence>
<dbReference type="InterPro" id="IPR033872">
    <property type="entry name" value="nsLTP2"/>
</dbReference>
<evidence type="ECO:0000256" key="1">
    <source>
        <dbReference type="ARBA" id="ARBA00022448"/>
    </source>
</evidence>
<feature type="chain" id="PRO_5007119867" evidence="3">
    <location>
        <begin position="25"/>
        <end position="88"/>
    </location>
</feature>
<dbReference type="AlphaFoldDB" id="A0A103YMU4"/>
<keyword evidence="2" id="KW-0446">Lipid-binding</keyword>
<reference evidence="5 6" key="1">
    <citation type="journal article" date="2016" name="Sci. Rep.">
        <title>The genome sequence of the outbreeding globe artichoke constructed de novo incorporating a phase-aware low-pass sequencing strategy of F1 progeny.</title>
        <authorList>
            <person name="Scaglione D."/>
            <person name="Reyes-Chin-Wo S."/>
            <person name="Acquadro A."/>
            <person name="Froenicke L."/>
            <person name="Portis E."/>
            <person name="Beitel C."/>
            <person name="Tirone M."/>
            <person name="Mauro R."/>
            <person name="Lo Monaco A."/>
            <person name="Mauromicale G."/>
            <person name="Faccioli P."/>
            <person name="Cattivelli L."/>
            <person name="Rieseberg L."/>
            <person name="Michelmore R."/>
            <person name="Lanteri S."/>
        </authorList>
    </citation>
    <scope>NUCLEOTIDE SEQUENCE [LARGE SCALE GENOMIC DNA]</scope>
    <source>
        <strain evidence="5">2C</strain>
    </source>
</reference>
<keyword evidence="1" id="KW-0813">Transport</keyword>
<dbReference type="GO" id="GO:0006869">
    <property type="term" value="P:lipid transport"/>
    <property type="evidence" value="ECO:0007669"/>
    <property type="project" value="InterPro"/>
</dbReference>
<dbReference type="Gene3D" id="1.10.110.10">
    <property type="entry name" value="Plant lipid-transfer and hydrophobic proteins"/>
    <property type="match status" value="1"/>
</dbReference>
<comment type="caution">
    <text evidence="5">The sequence shown here is derived from an EMBL/GenBank/DDBJ whole genome shotgun (WGS) entry which is preliminary data.</text>
</comment>
<evidence type="ECO:0000313" key="5">
    <source>
        <dbReference type="EMBL" id="KVI12021.1"/>
    </source>
</evidence>
<gene>
    <name evidence="5" type="ORF">Ccrd_009558</name>
</gene>
<evidence type="ECO:0000259" key="4">
    <source>
        <dbReference type="Pfam" id="PF14368"/>
    </source>
</evidence>
<evidence type="ECO:0000313" key="6">
    <source>
        <dbReference type="Proteomes" id="UP000243975"/>
    </source>
</evidence>
<dbReference type="PANTHER" id="PTHR33214">
    <property type="entry name" value="BIFUNCTIONAL INHIBITOR/LIPID-TRANSFER PROTEIN/SEED STORAGE 2S ALBUMIN SUPERFAMILY PROTEIN"/>
    <property type="match status" value="1"/>
</dbReference>
<dbReference type="EMBL" id="LEKV01000019">
    <property type="protein sequence ID" value="KVI12021.1"/>
    <property type="molecule type" value="Genomic_DNA"/>
</dbReference>
<evidence type="ECO:0000256" key="3">
    <source>
        <dbReference type="SAM" id="SignalP"/>
    </source>
</evidence>
<dbReference type="GO" id="GO:0008289">
    <property type="term" value="F:lipid binding"/>
    <property type="evidence" value="ECO:0007669"/>
    <property type="project" value="UniProtKB-KW"/>
</dbReference>
<keyword evidence="3" id="KW-0732">Signal</keyword>
<dbReference type="SUPFAM" id="SSF47699">
    <property type="entry name" value="Bifunctional inhibitor/lipid-transfer protein/seed storage 2S albumin"/>
    <property type="match status" value="1"/>
</dbReference>
<accession>A0A103YMU4</accession>
<organism evidence="5 6">
    <name type="scientific">Cynara cardunculus var. scolymus</name>
    <name type="common">Globe artichoke</name>
    <name type="synonym">Cynara scolymus</name>
    <dbReference type="NCBI Taxonomy" id="59895"/>
    <lineage>
        <taxon>Eukaryota</taxon>
        <taxon>Viridiplantae</taxon>
        <taxon>Streptophyta</taxon>
        <taxon>Embryophyta</taxon>
        <taxon>Tracheophyta</taxon>
        <taxon>Spermatophyta</taxon>
        <taxon>Magnoliopsida</taxon>
        <taxon>eudicotyledons</taxon>
        <taxon>Gunneridae</taxon>
        <taxon>Pentapetalae</taxon>
        <taxon>asterids</taxon>
        <taxon>campanulids</taxon>
        <taxon>Asterales</taxon>
        <taxon>Asteraceae</taxon>
        <taxon>Carduoideae</taxon>
        <taxon>Cardueae</taxon>
        <taxon>Carduinae</taxon>
        <taxon>Cynara</taxon>
    </lineage>
</organism>
<dbReference type="Proteomes" id="UP000243975">
    <property type="component" value="Unassembled WGS sequence"/>
</dbReference>
<feature type="signal peptide" evidence="3">
    <location>
        <begin position="1"/>
        <end position="24"/>
    </location>
</feature>
<dbReference type="PANTHER" id="PTHR33214:SF69">
    <property type="entry name" value="BIFUNCTIONAL INHIBITOR_LIPID-TRANSFER PROTEIN_SEED STORAGE 2S ALBUMIN SUPERFAMILY PROTEIN"/>
    <property type="match status" value="1"/>
</dbReference>
<dbReference type="InterPro" id="IPR016140">
    <property type="entry name" value="Bifunc_inhib/LTP/seed_store"/>
</dbReference>
<dbReference type="Pfam" id="PF14368">
    <property type="entry name" value="LTP_2"/>
    <property type="match status" value="1"/>
</dbReference>
<dbReference type="Gramene" id="KVI12021">
    <property type="protein sequence ID" value="KVI12021"/>
    <property type="gene ID" value="Ccrd_009558"/>
</dbReference>
<feature type="domain" description="Bifunctional inhibitor/plant lipid transfer protein/seed storage helical" evidence="4">
    <location>
        <begin position="12"/>
        <end position="66"/>
    </location>
</feature>
<dbReference type="InterPro" id="IPR036312">
    <property type="entry name" value="Bifun_inhib/LTP/seed_sf"/>
</dbReference>
<protein>
    <submittedName>
        <fullName evidence="5">Bifunctional inhibitor/plant lipid transfer protein/seed storage helical domain-containing protein</fullName>
    </submittedName>
</protein>
<proteinExistence type="predicted"/>
<keyword evidence="6" id="KW-1185">Reference proteome</keyword>